<evidence type="ECO:0000313" key="5">
    <source>
        <dbReference type="Proteomes" id="UP001197247"/>
    </source>
</evidence>
<dbReference type="Gene3D" id="1.10.10.60">
    <property type="entry name" value="Homeodomain-like"/>
    <property type="match status" value="1"/>
</dbReference>
<dbReference type="Pfam" id="PF01965">
    <property type="entry name" value="DJ-1_PfpI"/>
    <property type="match status" value="1"/>
</dbReference>
<evidence type="ECO:0000256" key="2">
    <source>
        <dbReference type="ARBA" id="ARBA00023163"/>
    </source>
</evidence>
<dbReference type="InterPro" id="IPR018060">
    <property type="entry name" value="HTH_AraC"/>
</dbReference>
<dbReference type="InterPro" id="IPR052158">
    <property type="entry name" value="INH-QAR"/>
</dbReference>
<dbReference type="PANTHER" id="PTHR43130:SF3">
    <property type="entry name" value="HTH-TYPE TRANSCRIPTIONAL REGULATOR RV1931C"/>
    <property type="match status" value="1"/>
</dbReference>
<feature type="domain" description="HTH araC/xylS-type" evidence="3">
    <location>
        <begin position="215"/>
        <end position="313"/>
    </location>
</feature>
<evidence type="ECO:0000256" key="1">
    <source>
        <dbReference type="ARBA" id="ARBA00023015"/>
    </source>
</evidence>
<comment type="caution">
    <text evidence="4">The sequence shown here is derived from an EMBL/GenBank/DDBJ whole genome shotgun (WGS) entry which is preliminary data.</text>
</comment>
<gene>
    <name evidence="4" type="ORF">KIH74_07290</name>
</gene>
<dbReference type="SUPFAM" id="SSF46689">
    <property type="entry name" value="Homeodomain-like"/>
    <property type="match status" value="2"/>
</dbReference>
<dbReference type="SMART" id="SM00342">
    <property type="entry name" value="HTH_ARAC"/>
    <property type="match status" value="1"/>
</dbReference>
<dbReference type="InterPro" id="IPR002818">
    <property type="entry name" value="DJ-1/PfpI"/>
</dbReference>
<dbReference type="Pfam" id="PF12833">
    <property type="entry name" value="HTH_18"/>
    <property type="match status" value="1"/>
</dbReference>
<keyword evidence="5" id="KW-1185">Reference proteome</keyword>
<dbReference type="InterPro" id="IPR029062">
    <property type="entry name" value="Class_I_gatase-like"/>
</dbReference>
<protein>
    <submittedName>
        <fullName evidence="4">Helix-turn-helix domain-containing protein</fullName>
    </submittedName>
</protein>
<sequence>MVRKNPAIHQVVVLAVPDVVLLDLAIPAQIFGHRDEADRYRLTVCAERRGPVPTTTGGPLYAEAGLSALDRADTVVVPGYEPMDEPSPRTLAALRRAAARGARIMSVCTGAFALAAAGLLDGRPATTHWEDAAELAARYPQVLVDPDVLYIDDGQILTSAGVCAGIDLCLHVVRSDHGSEAAGRVARRLVVAPHRAGGQAQFIARQVPPQGKGLSATCVWAAERLSEPLTVADLARHSGYAVRTFSRRFLQENGMTPQQWLTRHRVAEARRLLEASDLPVGSIATRCGLGTATNLRIHLARDTGLTPSAYRAAYQGTG</sequence>
<evidence type="ECO:0000259" key="3">
    <source>
        <dbReference type="PROSITE" id="PS01124"/>
    </source>
</evidence>
<dbReference type="PANTHER" id="PTHR43130">
    <property type="entry name" value="ARAC-FAMILY TRANSCRIPTIONAL REGULATOR"/>
    <property type="match status" value="1"/>
</dbReference>
<dbReference type="RefSeq" id="WP_214155031.1">
    <property type="nucleotide sequence ID" value="NZ_JAHBAY010000003.1"/>
</dbReference>
<accession>A0ABS5TCB4</accession>
<proteinExistence type="predicted"/>
<evidence type="ECO:0000313" key="4">
    <source>
        <dbReference type="EMBL" id="MBT0768724.1"/>
    </source>
</evidence>
<keyword evidence="2" id="KW-0804">Transcription</keyword>
<dbReference type="CDD" id="cd03137">
    <property type="entry name" value="GATase1_AraC_1"/>
    <property type="match status" value="1"/>
</dbReference>
<name>A0ABS5TCB4_9ACTN</name>
<organism evidence="4 5">
    <name type="scientific">Kineosporia corallincola</name>
    <dbReference type="NCBI Taxonomy" id="2835133"/>
    <lineage>
        <taxon>Bacteria</taxon>
        <taxon>Bacillati</taxon>
        <taxon>Actinomycetota</taxon>
        <taxon>Actinomycetes</taxon>
        <taxon>Kineosporiales</taxon>
        <taxon>Kineosporiaceae</taxon>
        <taxon>Kineosporia</taxon>
    </lineage>
</organism>
<dbReference type="PROSITE" id="PS01124">
    <property type="entry name" value="HTH_ARAC_FAMILY_2"/>
    <property type="match status" value="1"/>
</dbReference>
<dbReference type="Proteomes" id="UP001197247">
    <property type="component" value="Unassembled WGS sequence"/>
</dbReference>
<reference evidence="4 5" key="1">
    <citation type="submission" date="2021-05" db="EMBL/GenBank/DDBJ databases">
        <title>Kineosporia and Streptomyces sp. nov. two new marine actinobacteria isolated from Coral.</title>
        <authorList>
            <person name="Buangrab K."/>
            <person name="Sutthacheep M."/>
            <person name="Yeemin T."/>
            <person name="Harunari E."/>
            <person name="Igarashi Y."/>
            <person name="Kanchanasin P."/>
            <person name="Tanasupawat S."/>
            <person name="Phongsopitanun W."/>
        </authorList>
    </citation>
    <scope>NUCLEOTIDE SEQUENCE [LARGE SCALE GENOMIC DNA]</scope>
    <source>
        <strain evidence="4 5">J2-2</strain>
    </source>
</reference>
<keyword evidence="1" id="KW-0805">Transcription regulation</keyword>
<dbReference type="InterPro" id="IPR009057">
    <property type="entry name" value="Homeodomain-like_sf"/>
</dbReference>
<dbReference type="SUPFAM" id="SSF52317">
    <property type="entry name" value="Class I glutamine amidotransferase-like"/>
    <property type="match status" value="1"/>
</dbReference>
<dbReference type="Gene3D" id="3.40.50.880">
    <property type="match status" value="1"/>
</dbReference>
<dbReference type="EMBL" id="JAHBAY010000003">
    <property type="protein sequence ID" value="MBT0768724.1"/>
    <property type="molecule type" value="Genomic_DNA"/>
</dbReference>